<keyword evidence="2" id="KW-1133">Transmembrane helix</keyword>
<protein>
    <submittedName>
        <fullName evidence="3">Uncharacterized protein</fullName>
    </submittedName>
</protein>
<reference evidence="3" key="1">
    <citation type="submission" date="2023-03" db="EMBL/GenBank/DDBJ databases">
        <title>Massive genome expansion in bonnet fungi (Mycena s.s.) driven by repeated elements and novel gene families across ecological guilds.</title>
        <authorList>
            <consortium name="Lawrence Berkeley National Laboratory"/>
            <person name="Harder C.B."/>
            <person name="Miyauchi S."/>
            <person name="Viragh M."/>
            <person name="Kuo A."/>
            <person name="Thoen E."/>
            <person name="Andreopoulos B."/>
            <person name="Lu D."/>
            <person name="Skrede I."/>
            <person name="Drula E."/>
            <person name="Henrissat B."/>
            <person name="Morin E."/>
            <person name="Kohler A."/>
            <person name="Barry K."/>
            <person name="LaButti K."/>
            <person name="Morin E."/>
            <person name="Salamov A."/>
            <person name="Lipzen A."/>
            <person name="Mereny Z."/>
            <person name="Hegedus B."/>
            <person name="Baldrian P."/>
            <person name="Stursova M."/>
            <person name="Weitz H."/>
            <person name="Taylor A."/>
            <person name="Grigoriev I.V."/>
            <person name="Nagy L.G."/>
            <person name="Martin F."/>
            <person name="Kauserud H."/>
        </authorList>
    </citation>
    <scope>NUCLEOTIDE SEQUENCE</scope>
    <source>
        <strain evidence="3">9284</strain>
    </source>
</reference>
<sequence>MDVINDVDLARQCILEAHRLVFDPCPPSSTPNGTLRSRLSWTDEITEPVSHQGSTTRDILHPELRHDGRANELLNAGIAIRVVPTSALRRLGCLTPSERFHSSSIATSFAILPPAYLKGCQDACEKLQRSHSLPLGVTAAYVSTFKWSRLHIPHTPTFALPVPLLDVLMLLSIALLMLPITGSDGVAGCVVEEAVSYQRRDSTSRRASVSSGSRVDAALWAAAASIAVVSSFLLFSVGLGDLKSASASGGHSSRRLAGVPMGGEAQRRVHELDP</sequence>
<evidence type="ECO:0000313" key="4">
    <source>
        <dbReference type="Proteomes" id="UP001221142"/>
    </source>
</evidence>
<organism evidence="3 4">
    <name type="scientific">Roridomyces roridus</name>
    <dbReference type="NCBI Taxonomy" id="1738132"/>
    <lineage>
        <taxon>Eukaryota</taxon>
        <taxon>Fungi</taxon>
        <taxon>Dikarya</taxon>
        <taxon>Basidiomycota</taxon>
        <taxon>Agaricomycotina</taxon>
        <taxon>Agaricomycetes</taxon>
        <taxon>Agaricomycetidae</taxon>
        <taxon>Agaricales</taxon>
        <taxon>Marasmiineae</taxon>
        <taxon>Mycenaceae</taxon>
        <taxon>Roridomyces</taxon>
    </lineage>
</organism>
<keyword evidence="2" id="KW-0812">Transmembrane</keyword>
<keyword evidence="4" id="KW-1185">Reference proteome</keyword>
<evidence type="ECO:0000256" key="2">
    <source>
        <dbReference type="SAM" id="Phobius"/>
    </source>
</evidence>
<evidence type="ECO:0000256" key="1">
    <source>
        <dbReference type="SAM" id="MobiDB-lite"/>
    </source>
</evidence>
<comment type="caution">
    <text evidence="3">The sequence shown here is derived from an EMBL/GenBank/DDBJ whole genome shotgun (WGS) entry which is preliminary data.</text>
</comment>
<dbReference type="Proteomes" id="UP001221142">
    <property type="component" value="Unassembled WGS sequence"/>
</dbReference>
<dbReference type="AlphaFoldDB" id="A0AAD7FPD9"/>
<feature type="transmembrane region" description="Helical" evidence="2">
    <location>
        <begin position="217"/>
        <end position="239"/>
    </location>
</feature>
<evidence type="ECO:0000313" key="3">
    <source>
        <dbReference type="EMBL" id="KAJ7635316.1"/>
    </source>
</evidence>
<name>A0AAD7FPD9_9AGAR</name>
<dbReference type="EMBL" id="JARKIF010000007">
    <property type="protein sequence ID" value="KAJ7635316.1"/>
    <property type="molecule type" value="Genomic_DNA"/>
</dbReference>
<proteinExistence type="predicted"/>
<gene>
    <name evidence="3" type="ORF">FB45DRAFT_1026205</name>
</gene>
<keyword evidence="2" id="KW-0472">Membrane</keyword>
<feature type="compositionally biased region" description="Basic and acidic residues" evidence="1">
    <location>
        <begin position="265"/>
        <end position="274"/>
    </location>
</feature>
<feature type="region of interest" description="Disordered" evidence="1">
    <location>
        <begin position="244"/>
        <end position="274"/>
    </location>
</feature>
<feature type="compositionally biased region" description="Low complexity" evidence="1">
    <location>
        <begin position="244"/>
        <end position="258"/>
    </location>
</feature>
<feature type="transmembrane region" description="Helical" evidence="2">
    <location>
        <begin position="158"/>
        <end position="178"/>
    </location>
</feature>
<accession>A0AAD7FPD9</accession>